<accession>A0A4R1M1M2</accession>
<dbReference type="SUPFAM" id="SSF54001">
    <property type="entry name" value="Cysteine proteinases"/>
    <property type="match status" value="1"/>
</dbReference>
<keyword evidence="5" id="KW-0788">Thiol protease</keyword>
<dbReference type="PANTHER" id="PTHR47360">
    <property type="entry name" value="MUREIN DD-ENDOPEPTIDASE MEPS/MUREIN LD-CARBOXYPEPTIDASE"/>
    <property type="match status" value="1"/>
</dbReference>
<gene>
    <name evidence="7" type="ORF">C8N28_0528</name>
</gene>
<name>A0A4R1M1M2_9SPHI</name>
<evidence type="ECO:0000256" key="1">
    <source>
        <dbReference type="ARBA" id="ARBA00007074"/>
    </source>
</evidence>
<evidence type="ECO:0000313" key="8">
    <source>
        <dbReference type="Proteomes" id="UP000294616"/>
    </source>
</evidence>
<dbReference type="InterPro" id="IPR052062">
    <property type="entry name" value="Murein_DD/LD_carboxypeptidase"/>
</dbReference>
<keyword evidence="2" id="KW-0645">Protease</keyword>
<proteinExistence type="inferred from homology"/>
<dbReference type="EMBL" id="SMGO01000001">
    <property type="protein sequence ID" value="TCK85227.1"/>
    <property type="molecule type" value="Genomic_DNA"/>
</dbReference>
<dbReference type="OrthoDB" id="9807055at2"/>
<dbReference type="PROSITE" id="PS51257">
    <property type="entry name" value="PROKAR_LIPOPROTEIN"/>
    <property type="match status" value="1"/>
</dbReference>
<dbReference type="GO" id="GO:0008234">
    <property type="term" value="F:cysteine-type peptidase activity"/>
    <property type="evidence" value="ECO:0007669"/>
    <property type="project" value="UniProtKB-KW"/>
</dbReference>
<dbReference type="Proteomes" id="UP000294616">
    <property type="component" value="Unassembled WGS sequence"/>
</dbReference>
<dbReference type="Gene3D" id="3.90.1720.10">
    <property type="entry name" value="endopeptidase domain like (from Nostoc punctiforme)"/>
    <property type="match status" value="1"/>
</dbReference>
<reference evidence="7 8" key="1">
    <citation type="submission" date="2019-03" db="EMBL/GenBank/DDBJ databases">
        <title>Genomic Encyclopedia of Archaeal and Bacterial Type Strains, Phase II (KMG-II): from individual species to whole genera.</title>
        <authorList>
            <person name="Goeker M."/>
        </authorList>
    </citation>
    <scope>NUCLEOTIDE SEQUENCE [LARGE SCALE GENOMIC DNA]</scope>
    <source>
        <strain evidence="7 8">DSM 22554</strain>
    </source>
</reference>
<evidence type="ECO:0000256" key="5">
    <source>
        <dbReference type="ARBA" id="ARBA00022807"/>
    </source>
</evidence>
<evidence type="ECO:0000256" key="2">
    <source>
        <dbReference type="ARBA" id="ARBA00022670"/>
    </source>
</evidence>
<keyword evidence="7" id="KW-0449">Lipoprotein</keyword>
<sequence>MMGKRLSTWIILVFCASVLTSCLSRPERLRTTLPSSPSSSVRNNPSSGNIFNKYADIIGVDAKDLKNYELYRYIDEWMGIPHRLGGQDKRGIDCSAFTNHLILDVYGKTLPRTARDMAEVVKRKYENQLKEGDLVFFNFDGKTFDHVGVYLGNNKFVHVSTSKGVIISDLKEPWYWKYFSRAGSVL</sequence>
<comment type="similarity">
    <text evidence="1">Belongs to the peptidase C40 family.</text>
</comment>
<dbReference type="AlphaFoldDB" id="A0A4R1M1M2"/>
<dbReference type="PANTHER" id="PTHR47360:SF1">
    <property type="entry name" value="ENDOPEPTIDASE NLPC-RELATED"/>
    <property type="match status" value="1"/>
</dbReference>
<keyword evidence="8" id="KW-1185">Reference proteome</keyword>
<dbReference type="GO" id="GO:0006508">
    <property type="term" value="P:proteolysis"/>
    <property type="evidence" value="ECO:0007669"/>
    <property type="project" value="UniProtKB-KW"/>
</dbReference>
<dbReference type="Pfam" id="PF00877">
    <property type="entry name" value="NLPC_P60"/>
    <property type="match status" value="1"/>
</dbReference>
<feature type="domain" description="NlpC/P60" evidence="6">
    <location>
        <begin position="64"/>
        <end position="186"/>
    </location>
</feature>
<keyword evidence="4" id="KW-0378">Hydrolase</keyword>
<evidence type="ECO:0000256" key="4">
    <source>
        <dbReference type="ARBA" id="ARBA00022801"/>
    </source>
</evidence>
<keyword evidence="3" id="KW-0732">Signal</keyword>
<dbReference type="InterPro" id="IPR038765">
    <property type="entry name" value="Papain-like_cys_pep_sf"/>
</dbReference>
<organism evidence="7 8">
    <name type="scientific">Albibacterium bauzanense</name>
    <dbReference type="NCBI Taxonomy" id="653929"/>
    <lineage>
        <taxon>Bacteria</taxon>
        <taxon>Pseudomonadati</taxon>
        <taxon>Bacteroidota</taxon>
        <taxon>Sphingobacteriia</taxon>
        <taxon>Sphingobacteriales</taxon>
        <taxon>Sphingobacteriaceae</taxon>
        <taxon>Albibacterium</taxon>
    </lineage>
</organism>
<evidence type="ECO:0000259" key="6">
    <source>
        <dbReference type="PROSITE" id="PS51935"/>
    </source>
</evidence>
<comment type="caution">
    <text evidence="7">The sequence shown here is derived from an EMBL/GenBank/DDBJ whole genome shotgun (WGS) entry which is preliminary data.</text>
</comment>
<dbReference type="PROSITE" id="PS51935">
    <property type="entry name" value="NLPC_P60"/>
    <property type="match status" value="1"/>
</dbReference>
<evidence type="ECO:0000313" key="7">
    <source>
        <dbReference type="EMBL" id="TCK85227.1"/>
    </source>
</evidence>
<protein>
    <submittedName>
        <fullName evidence="7">Lipoprotein Spr</fullName>
    </submittedName>
</protein>
<dbReference type="RefSeq" id="WP_132221262.1">
    <property type="nucleotide sequence ID" value="NZ_SMGO01000001.1"/>
</dbReference>
<evidence type="ECO:0000256" key="3">
    <source>
        <dbReference type="ARBA" id="ARBA00022729"/>
    </source>
</evidence>
<dbReference type="InterPro" id="IPR000064">
    <property type="entry name" value="NLP_P60_dom"/>
</dbReference>